<dbReference type="InterPro" id="IPR002885">
    <property type="entry name" value="PPR_rpt"/>
</dbReference>
<name>A0ABU6YVE7_9FABA</name>
<dbReference type="Pfam" id="PF13041">
    <property type="entry name" value="PPR_2"/>
    <property type="match status" value="2"/>
</dbReference>
<protein>
    <recommendedName>
        <fullName evidence="6">Pentatricopeptide repeat-containing protein</fullName>
    </recommendedName>
</protein>
<dbReference type="Pfam" id="PF01535">
    <property type="entry name" value="PPR"/>
    <property type="match status" value="1"/>
</dbReference>
<proteinExistence type="inferred from homology"/>
<dbReference type="Proteomes" id="UP001341840">
    <property type="component" value="Unassembled WGS sequence"/>
</dbReference>
<evidence type="ECO:0000256" key="1">
    <source>
        <dbReference type="ARBA" id="ARBA00007626"/>
    </source>
</evidence>
<dbReference type="InterPro" id="IPR050872">
    <property type="entry name" value="PPR_P_subfamily"/>
</dbReference>
<comment type="similarity">
    <text evidence="1">Belongs to the PPR family. P subfamily.</text>
</comment>
<keyword evidence="5" id="KW-1185">Reference proteome</keyword>
<dbReference type="NCBIfam" id="TIGR00756">
    <property type="entry name" value="PPR"/>
    <property type="match status" value="3"/>
</dbReference>
<sequence length="155" mass="17240">GVKPDVVTYTSLMDGVNQVDKATCTFNKMAQRGVAPNVQSYNIMVNGLCKIIMVDQALNLLEEMHHKNLMACDGLCKSRRISCALELLEKMHDRGQPANLITYNSLLDGMFKNQELDKALVLFNKMIDIGIELNIYTSTILIDGLCKGGRLMDAK</sequence>
<gene>
    <name evidence="4" type="ORF">PIB30_091934</name>
</gene>
<dbReference type="PANTHER" id="PTHR46128">
    <property type="entry name" value="MITOCHONDRIAL GROUP I INTRON SPLICING FACTOR CCM1"/>
    <property type="match status" value="1"/>
</dbReference>
<feature type="non-terminal residue" evidence="4">
    <location>
        <position position="1"/>
    </location>
</feature>
<dbReference type="Gene3D" id="1.25.40.10">
    <property type="entry name" value="Tetratricopeptide repeat domain"/>
    <property type="match status" value="2"/>
</dbReference>
<accession>A0ABU6YVE7</accession>
<comment type="caution">
    <text evidence="4">The sequence shown here is derived from an EMBL/GenBank/DDBJ whole genome shotgun (WGS) entry which is preliminary data.</text>
</comment>
<evidence type="ECO:0000313" key="5">
    <source>
        <dbReference type="Proteomes" id="UP001341840"/>
    </source>
</evidence>
<reference evidence="4 5" key="1">
    <citation type="journal article" date="2023" name="Plants (Basel)">
        <title>Bridging the Gap: Combining Genomics and Transcriptomics Approaches to Understand Stylosanthes scabra, an Orphan Legume from the Brazilian Caatinga.</title>
        <authorList>
            <person name="Ferreira-Neto J.R.C."/>
            <person name="da Silva M.D."/>
            <person name="Binneck E."/>
            <person name="de Melo N.F."/>
            <person name="da Silva R.H."/>
            <person name="de Melo A.L.T.M."/>
            <person name="Pandolfi V."/>
            <person name="Bustamante F.O."/>
            <person name="Brasileiro-Vidal A.C."/>
            <person name="Benko-Iseppon A.M."/>
        </authorList>
    </citation>
    <scope>NUCLEOTIDE SEQUENCE [LARGE SCALE GENOMIC DNA]</scope>
    <source>
        <tissue evidence="4">Leaves</tissue>
    </source>
</reference>
<feature type="repeat" description="PPR" evidence="3">
    <location>
        <begin position="37"/>
        <end position="71"/>
    </location>
</feature>
<dbReference type="EMBL" id="JASCZI010243521">
    <property type="protein sequence ID" value="MED6213314.1"/>
    <property type="molecule type" value="Genomic_DNA"/>
</dbReference>
<evidence type="ECO:0000256" key="3">
    <source>
        <dbReference type="PROSITE-ProRule" id="PRU00708"/>
    </source>
</evidence>
<evidence type="ECO:0000256" key="2">
    <source>
        <dbReference type="ARBA" id="ARBA00022737"/>
    </source>
</evidence>
<dbReference type="PANTHER" id="PTHR46128:SF358">
    <property type="entry name" value="TETRATRICOPEPTIDE REPEAT (TPR)-LIKE SUPERFAMILY PROTEIN"/>
    <property type="match status" value="1"/>
</dbReference>
<dbReference type="PROSITE" id="PS51375">
    <property type="entry name" value="PPR"/>
    <property type="match status" value="2"/>
</dbReference>
<dbReference type="InterPro" id="IPR011990">
    <property type="entry name" value="TPR-like_helical_dom_sf"/>
</dbReference>
<organism evidence="4 5">
    <name type="scientific">Stylosanthes scabra</name>
    <dbReference type="NCBI Taxonomy" id="79078"/>
    <lineage>
        <taxon>Eukaryota</taxon>
        <taxon>Viridiplantae</taxon>
        <taxon>Streptophyta</taxon>
        <taxon>Embryophyta</taxon>
        <taxon>Tracheophyta</taxon>
        <taxon>Spermatophyta</taxon>
        <taxon>Magnoliopsida</taxon>
        <taxon>eudicotyledons</taxon>
        <taxon>Gunneridae</taxon>
        <taxon>Pentapetalae</taxon>
        <taxon>rosids</taxon>
        <taxon>fabids</taxon>
        <taxon>Fabales</taxon>
        <taxon>Fabaceae</taxon>
        <taxon>Papilionoideae</taxon>
        <taxon>50 kb inversion clade</taxon>
        <taxon>dalbergioids sensu lato</taxon>
        <taxon>Dalbergieae</taxon>
        <taxon>Pterocarpus clade</taxon>
        <taxon>Stylosanthes</taxon>
    </lineage>
</organism>
<feature type="repeat" description="PPR" evidence="3">
    <location>
        <begin position="99"/>
        <end position="133"/>
    </location>
</feature>
<keyword evidence="2" id="KW-0677">Repeat</keyword>
<dbReference type="SUPFAM" id="SSF81901">
    <property type="entry name" value="HCP-like"/>
    <property type="match status" value="1"/>
</dbReference>
<evidence type="ECO:0008006" key="6">
    <source>
        <dbReference type="Google" id="ProtNLM"/>
    </source>
</evidence>
<evidence type="ECO:0000313" key="4">
    <source>
        <dbReference type="EMBL" id="MED6213314.1"/>
    </source>
</evidence>